<keyword evidence="3" id="KW-1185">Reference proteome</keyword>
<proteinExistence type="predicted"/>
<accession>A0A8J8P740</accession>
<sequence>MKSQSIERAPSHRTVTAINLATPPKIKEPVPIEILVQKEQENEDEQALNEDQMERIEDMIADLDDQKSNGPDEPEKESAQEEQKLQASPVQEEPSTQEAFVNKNVSKTPPHNTHDNESTSESNHFAMQLAAASYLLSPMLFKKKEKSRFQFAQSLDPIKSAFTGFDWDEIEVPAKIQDLIEKNIRTLSNNSLQPKSLGPIKISHDGTALDLKDVKELWLTKKELLQISSEDPSPSSTQRQQRGNQEESKQEAPKFKPKLAQPVLPQPNPNAIEIKLQSATSAPVHGYDLTEHSVNIRVKYENTSRLSKGLEEQQSDQDKSGKQSPQNKPQATFGYPGQMQYVPVSTSSTAQSKYKPVGMTSFPTTSNKQQVLPSTVTTAASYQNSSTNKQRSRRKEDKRADRQGAGVYVASTSSSYFGGYTNSGYHYQ</sequence>
<feature type="compositionally biased region" description="Basic and acidic residues" evidence="1">
    <location>
        <begin position="244"/>
        <end position="254"/>
    </location>
</feature>
<feature type="compositionally biased region" description="Basic and acidic residues" evidence="1">
    <location>
        <begin position="25"/>
        <end position="40"/>
    </location>
</feature>
<evidence type="ECO:0000313" key="2">
    <source>
        <dbReference type="EMBL" id="TNV87300.1"/>
    </source>
</evidence>
<feature type="compositionally biased region" description="Basic and acidic residues" evidence="1">
    <location>
        <begin position="305"/>
        <end position="321"/>
    </location>
</feature>
<feature type="compositionally biased region" description="Polar residues" evidence="1">
    <location>
        <begin position="343"/>
        <end position="352"/>
    </location>
</feature>
<evidence type="ECO:0000313" key="3">
    <source>
        <dbReference type="Proteomes" id="UP000785679"/>
    </source>
</evidence>
<feature type="region of interest" description="Disordered" evidence="1">
    <location>
        <begin position="228"/>
        <end position="277"/>
    </location>
</feature>
<feature type="compositionally biased region" description="Polar residues" evidence="1">
    <location>
        <begin position="361"/>
        <end position="389"/>
    </location>
</feature>
<dbReference type="AlphaFoldDB" id="A0A8J8P740"/>
<evidence type="ECO:0000256" key="1">
    <source>
        <dbReference type="SAM" id="MobiDB-lite"/>
    </source>
</evidence>
<dbReference type="Proteomes" id="UP000785679">
    <property type="component" value="Unassembled WGS sequence"/>
</dbReference>
<feature type="region of interest" description="Disordered" evidence="1">
    <location>
        <begin position="305"/>
        <end position="406"/>
    </location>
</feature>
<organism evidence="2 3">
    <name type="scientific">Halteria grandinella</name>
    <dbReference type="NCBI Taxonomy" id="5974"/>
    <lineage>
        <taxon>Eukaryota</taxon>
        <taxon>Sar</taxon>
        <taxon>Alveolata</taxon>
        <taxon>Ciliophora</taxon>
        <taxon>Intramacronucleata</taxon>
        <taxon>Spirotrichea</taxon>
        <taxon>Stichotrichia</taxon>
        <taxon>Sporadotrichida</taxon>
        <taxon>Halteriidae</taxon>
        <taxon>Halteria</taxon>
    </lineage>
</organism>
<dbReference type="EMBL" id="RRYP01000514">
    <property type="protein sequence ID" value="TNV87300.1"/>
    <property type="molecule type" value="Genomic_DNA"/>
</dbReference>
<feature type="region of interest" description="Disordered" evidence="1">
    <location>
        <begin position="1"/>
        <end position="122"/>
    </location>
</feature>
<feature type="compositionally biased region" description="Polar residues" evidence="1">
    <location>
        <begin position="228"/>
        <end position="243"/>
    </location>
</feature>
<protein>
    <submittedName>
        <fullName evidence="2">Uncharacterized protein</fullName>
    </submittedName>
</protein>
<comment type="caution">
    <text evidence="2">The sequence shown here is derived from an EMBL/GenBank/DDBJ whole genome shotgun (WGS) entry which is preliminary data.</text>
</comment>
<name>A0A8J8P740_HALGN</name>
<reference evidence="2" key="1">
    <citation type="submission" date="2019-06" db="EMBL/GenBank/DDBJ databases">
        <authorList>
            <person name="Zheng W."/>
        </authorList>
    </citation>
    <scope>NUCLEOTIDE SEQUENCE</scope>
    <source>
        <strain evidence="2">QDHG01</strain>
    </source>
</reference>
<gene>
    <name evidence="2" type="ORF">FGO68_gene4419</name>
</gene>
<feature type="compositionally biased region" description="Polar residues" evidence="1">
    <location>
        <begin position="85"/>
        <end position="111"/>
    </location>
</feature>